<gene>
    <name evidence="1" type="ORF">GRJ2_003070500</name>
</gene>
<comment type="caution">
    <text evidence="1">The sequence shown here is derived from an EMBL/GenBank/DDBJ whole genome shotgun (WGS) entry which is preliminary data.</text>
</comment>
<keyword evidence="2" id="KW-1185">Reference proteome</keyword>
<evidence type="ECO:0000313" key="2">
    <source>
        <dbReference type="Proteomes" id="UP001623348"/>
    </source>
</evidence>
<protein>
    <submittedName>
        <fullName evidence="1">cAMP-dependent protein kinase inhibitor alpha</fullName>
    </submittedName>
</protein>
<proteinExistence type="predicted"/>
<dbReference type="Proteomes" id="UP001623348">
    <property type="component" value="Unassembled WGS sequence"/>
</dbReference>
<dbReference type="EMBL" id="BAAFJT010000040">
    <property type="protein sequence ID" value="GAB0206049.1"/>
    <property type="molecule type" value="Genomic_DNA"/>
</dbReference>
<name>A0ABC9Y954_GRUJA</name>
<accession>A0ABC9Y954</accession>
<organism evidence="1 2">
    <name type="scientific">Grus japonensis</name>
    <name type="common">Japanese crane</name>
    <name type="synonym">Red-crowned crane</name>
    <dbReference type="NCBI Taxonomy" id="30415"/>
    <lineage>
        <taxon>Eukaryota</taxon>
        <taxon>Metazoa</taxon>
        <taxon>Chordata</taxon>
        <taxon>Craniata</taxon>
        <taxon>Vertebrata</taxon>
        <taxon>Euteleostomi</taxon>
        <taxon>Archelosauria</taxon>
        <taxon>Archosauria</taxon>
        <taxon>Dinosauria</taxon>
        <taxon>Saurischia</taxon>
        <taxon>Theropoda</taxon>
        <taxon>Coelurosauria</taxon>
        <taxon>Aves</taxon>
        <taxon>Neognathae</taxon>
        <taxon>Neoaves</taxon>
        <taxon>Gruiformes</taxon>
        <taxon>Gruidae</taxon>
        <taxon>Grus</taxon>
    </lineage>
</organism>
<dbReference type="GO" id="GO:0004860">
    <property type="term" value="F:protein kinase inhibitor activity"/>
    <property type="evidence" value="ECO:0007669"/>
    <property type="project" value="UniProtKB-KW"/>
</dbReference>
<reference evidence="1 2" key="1">
    <citation type="submission" date="2024-06" db="EMBL/GenBank/DDBJ databases">
        <title>The draft genome of Grus japonensis, version 3.</title>
        <authorList>
            <person name="Nabeshima K."/>
            <person name="Suzuki S."/>
            <person name="Onuma M."/>
        </authorList>
    </citation>
    <scope>NUCLEOTIDE SEQUENCE [LARGE SCALE GENOMIC DNA]</scope>
    <source>
        <strain evidence="1 2">451A</strain>
    </source>
</reference>
<sequence>MFKWKPIMRDVPQGSILGPVLLLNNFINDMDSGIKCTISKFADDIKLSGTVDSLKGRDAMQKDPDRLLREVGPCESHEVQEGLSARSCTTSKTNTDWGMNGLRAVLQRRIGGYWTRADNVCLKPRKPNVAWAATKDKWPAGQGK</sequence>
<dbReference type="AlphaFoldDB" id="A0ABC9Y954"/>
<evidence type="ECO:0000313" key="1">
    <source>
        <dbReference type="EMBL" id="GAB0206049.1"/>
    </source>
</evidence>
<keyword evidence="1" id="KW-0649">Protein kinase inhibitor</keyword>